<dbReference type="InterPro" id="IPR040390">
    <property type="entry name" value="TIFY/JAZ"/>
</dbReference>
<comment type="domain">
    <text evidence="4">The jas domain is required for interaction with COI1.</text>
</comment>
<dbReference type="STRING" id="29655.A0A0K9NKB0"/>
<evidence type="ECO:0000256" key="4">
    <source>
        <dbReference type="RuleBase" id="RU369065"/>
    </source>
</evidence>
<reference evidence="8" key="1">
    <citation type="journal article" date="2016" name="Nature">
        <title>The genome of the seagrass Zostera marina reveals angiosperm adaptation to the sea.</title>
        <authorList>
            <person name="Olsen J.L."/>
            <person name="Rouze P."/>
            <person name="Verhelst B."/>
            <person name="Lin Y.-C."/>
            <person name="Bayer T."/>
            <person name="Collen J."/>
            <person name="Dattolo E."/>
            <person name="De Paoli E."/>
            <person name="Dittami S."/>
            <person name="Maumus F."/>
            <person name="Michel G."/>
            <person name="Kersting A."/>
            <person name="Lauritano C."/>
            <person name="Lohaus R."/>
            <person name="Toepel M."/>
            <person name="Tonon T."/>
            <person name="Vanneste K."/>
            <person name="Amirebrahimi M."/>
            <person name="Brakel J."/>
            <person name="Bostroem C."/>
            <person name="Chovatia M."/>
            <person name="Grimwood J."/>
            <person name="Jenkins J.W."/>
            <person name="Jueterbock A."/>
            <person name="Mraz A."/>
            <person name="Stam W.T."/>
            <person name="Tice H."/>
            <person name="Bornberg-Bauer E."/>
            <person name="Green P.J."/>
            <person name="Pearson G.A."/>
            <person name="Procaccini G."/>
            <person name="Duarte C.M."/>
            <person name="Schmutz J."/>
            <person name="Reusch T.B.H."/>
            <person name="Van de Peer Y."/>
        </authorList>
    </citation>
    <scope>NUCLEOTIDE SEQUENCE [LARGE SCALE GENOMIC DNA]</scope>
    <source>
        <strain evidence="8">cv. Finnish</strain>
    </source>
</reference>
<evidence type="ECO:0000256" key="1">
    <source>
        <dbReference type="ARBA" id="ARBA00008614"/>
    </source>
</evidence>
<feature type="region of interest" description="Disordered" evidence="5">
    <location>
        <begin position="1"/>
        <end position="22"/>
    </location>
</feature>
<feature type="compositionally biased region" description="Low complexity" evidence="5">
    <location>
        <begin position="95"/>
        <end position="109"/>
    </location>
</feature>
<evidence type="ECO:0000259" key="6">
    <source>
        <dbReference type="PROSITE" id="PS51320"/>
    </source>
</evidence>
<name>A0A0K9NKB0_ZOSMR</name>
<dbReference type="AlphaFoldDB" id="A0A0K9NKB0"/>
<evidence type="ECO:0000256" key="5">
    <source>
        <dbReference type="SAM" id="MobiDB-lite"/>
    </source>
</evidence>
<gene>
    <name evidence="7" type="ORF">ZOSMA_95G00030</name>
</gene>
<sequence>MELTAEKPAVSKTASMEQKSPLYKPLWQLTEDDIVQVTREDCRRFLKEKGMRRPSWNKSQAIQQVISLKALLEPNDFGHSSVSSPPDHQKTFRFSSSSPRSPDLLLPTSEQKKELSVGGGSRSQQRRDPPVEIAGVSARKTGEALAGQMTVFYGDEVSVFDGVLVDKALAILRIAASQDYHNRQFSNMVVDLNKPFNPPLPYSVQATVPPPTPVNNVKFPGCLRDGSERKIPREFEPEGPTYRKASLQRYLEKRKDRKTFKCKRNTNCLPPPPLLPSSMDLYFTQKFRRENSNGKQCQSVSTVCPHPTHPQIPTHCTSVVNRTQNVGFSFDLNNADV</sequence>
<dbReference type="GO" id="GO:0031347">
    <property type="term" value="P:regulation of defense response"/>
    <property type="evidence" value="ECO:0000318"/>
    <property type="project" value="GO_Central"/>
</dbReference>
<evidence type="ECO:0000256" key="2">
    <source>
        <dbReference type="ARBA" id="ARBA00022819"/>
    </source>
</evidence>
<evidence type="ECO:0000256" key="3">
    <source>
        <dbReference type="ARBA" id="ARBA00022843"/>
    </source>
</evidence>
<comment type="function">
    <text evidence="4">Repressor of jasmonate responses.</text>
</comment>
<dbReference type="PANTHER" id="PTHR33077">
    <property type="entry name" value="PROTEIN TIFY 4A-RELATED-RELATED"/>
    <property type="match status" value="1"/>
</dbReference>
<feature type="domain" description="Tify" evidence="6">
    <location>
        <begin position="142"/>
        <end position="177"/>
    </location>
</feature>
<dbReference type="InterPro" id="IPR018467">
    <property type="entry name" value="CCT_CS"/>
</dbReference>
<comment type="caution">
    <text evidence="7">The sequence shown here is derived from an EMBL/GenBank/DDBJ whole genome shotgun (WGS) entry which is preliminary data.</text>
</comment>
<protein>
    <recommendedName>
        <fullName evidence="4">Protein TIFY</fullName>
    </recommendedName>
    <alternativeName>
        <fullName evidence="4">Jasmonate ZIM domain-containing protein</fullName>
    </alternativeName>
</protein>
<proteinExistence type="inferred from homology"/>
<dbReference type="InterPro" id="IPR010399">
    <property type="entry name" value="Tify_dom"/>
</dbReference>
<dbReference type="Pfam" id="PF06200">
    <property type="entry name" value="tify"/>
    <property type="match status" value="1"/>
</dbReference>
<keyword evidence="2 4" id="KW-1184">Jasmonic acid signaling pathway</keyword>
<keyword evidence="4" id="KW-0539">Nucleus</keyword>
<comment type="similarity">
    <text evidence="1 4">Belongs to the TIFY/JAZ family.</text>
</comment>
<accession>A0A0K9NKB0</accession>
<organism evidence="7 8">
    <name type="scientific">Zostera marina</name>
    <name type="common">Eelgrass</name>
    <dbReference type="NCBI Taxonomy" id="29655"/>
    <lineage>
        <taxon>Eukaryota</taxon>
        <taxon>Viridiplantae</taxon>
        <taxon>Streptophyta</taxon>
        <taxon>Embryophyta</taxon>
        <taxon>Tracheophyta</taxon>
        <taxon>Spermatophyta</taxon>
        <taxon>Magnoliopsida</taxon>
        <taxon>Liliopsida</taxon>
        <taxon>Zosteraceae</taxon>
        <taxon>Zostera</taxon>
    </lineage>
</organism>
<feature type="region of interest" description="Disordered" evidence="5">
    <location>
        <begin position="77"/>
        <end position="136"/>
    </location>
</feature>
<evidence type="ECO:0000313" key="8">
    <source>
        <dbReference type="Proteomes" id="UP000036987"/>
    </source>
</evidence>
<dbReference type="GO" id="GO:2000022">
    <property type="term" value="P:regulation of jasmonic acid mediated signaling pathway"/>
    <property type="evidence" value="ECO:0000318"/>
    <property type="project" value="GO_Central"/>
</dbReference>
<dbReference type="PANTHER" id="PTHR33077:SF60">
    <property type="entry name" value="TIFY DOMAIN-CONTAINING PROTEIN"/>
    <property type="match status" value="1"/>
</dbReference>
<dbReference type="Pfam" id="PF09425">
    <property type="entry name" value="Jas_motif"/>
    <property type="match status" value="1"/>
</dbReference>
<dbReference type="PROSITE" id="PS51320">
    <property type="entry name" value="TIFY"/>
    <property type="match status" value="1"/>
</dbReference>
<dbReference type="Proteomes" id="UP000036987">
    <property type="component" value="Unassembled WGS sequence"/>
</dbReference>
<dbReference type="EMBL" id="LFYR01002184">
    <property type="protein sequence ID" value="KMZ56410.1"/>
    <property type="molecule type" value="Genomic_DNA"/>
</dbReference>
<dbReference type="GO" id="GO:0005634">
    <property type="term" value="C:nucleus"/>
    <property type="evidence" value="ECO:0000318"/>
    <property type="project" value="GO_Central"/>
</dbReference>
<dbReference type="GO" id="GO:0009611">
    <property type="term" value="P:response to wounding"/>
    <property type="evidence" value="ECO:0000318"/>
    <property type="project" value="GO_Central"/>
</dbReference>
<dbReference type="OMA" id="ARIPFQE"/>
<dbReference type="OrthoDB" id="1934352at2759"/>
<keyword evidence="8" id="KW-1185">Reference proteome</keyword>
<comment type="subcellular location">
    <subcellularLocation>
        <location evidence="4">Nucleus</location>
    </subcellularLocation>
</comment>
<keyword evidence="3" id="KW-0832">Ubl conjugation</keyword>
<evidence type="ECO:0000313" key="7">
    <source>
        <dbReference type="EMBL" id="KMZ56410.1"/>
    </source>
</evidence>
<dbReference type="SMART" id="SM00979">
    <property type="entry name" value="TIFY"/>
    <property type="match status" value="1"/>
</dbReference>